<name>H5U3Q1_9ACTN</name>
<dbReference type="Pfam" id="PF05988">
    <property type="entry name" value="DUF899"/>
    <property type="match status" value="1"/>
</dbReference>
<dbReference type="Proteomes" id="UP000005845">
    <property type="component" value="Unassembled WGS sequence"/>
</dbReference>
<dbReference type="eggNOG" id="COG4312">
    <property type="taxonomic scope" value="Bacteria"/>
</dbReference>
<keyword evidence="2" id="KW-1185">Reference proteome</keyword>
<proteinExistence type="predicted"/>
<dbReference type="EMBL" id="BAFC01000097">
    <property type="protein sequence ID" value="GAB40359.1"/>
    <property type="molecule type" value="Genomic_DNA"/>
</dbReference>
<organism evidence="1 2">
    <name type="scientific">Gordonia sputi NBRC 100414</name>
    <dbReference type="NCBI Taxonomy" id="1089453"/>
    <lineage>
        <taxon>Bacteria</taxon>
        <taxon>Bacillati</taxon>
        <taxon>Actinomycetota</taxon>
        <taxon>Actinomycetes</taxon>
        <taxon>Mycobacteriales</taxon>
        <taxon>Gordoniaceae</taxon>
        <taxon>Gordonia</taxon>
    </lineage>
</organism>
<accession>H5U3Q1</accession>
<reference evidence="1 2" key="1">
    <citation type="submission" date="2012-02" db="EMBL/GenBank/DDBJ databases">
        <title>Whole genome shotgun sequence of Gordonia sputi NBRC 100414.</title>
        <authorList>
            <person name="Yoshida I."/>
            <person name="Hosoyama A."/>
            <person name="Tsuchikane K."/>
            <person name="Katsumata H."/>
            <person name="Yamazaki S."/>
            <person name="Fujita N."/>
        </authorList>
    </citation>
    <scope>NUCLEOTIDE SEQUENCE [LARGE SCALE GENOMIC DNA]</scope>
    <source>
        <strain evidence="1 2">NBRC 100414</strain>
    </source>
</reference>
<evidence type="ECO:0000313" key="2">
    <source>
        <dbReference type="Proteomes" id="UP000005845"/>
    </source>
</evidence>
<evidence type="ECO:0008006" key="3">
    <source>
        <dbReference type="Google" id="ProtNLM"/>
    </source>
</evidence>
<gene>
    <name evidence="1" type="ORF">GOSPT_099_00060</name>
</gene>
<protein>
    <recommendedName>
        <fullName evidence="3">DUF899 domain-containing protein</fullName>
    </recommendedName>
</protein>
<dbReference type="AlphaFoldDB" id="H5U3Q1"/>
<evidence type="ECO:0000313" key="1">
    <source>
        <dbReference type="EMBL" id="GAB40359.1"/>
    </source>
</evidence>
<comment type="caution">
    <text evidence="1">The sequence shown here is derived from an EMBL/GenBank/DDBJ whole genome shotgun (WGS) entry which is preliminary data.</text>
</comment>
<dbReference type="InterPro" id="IPR010296">
    <property type="entry name" value="DUF899_thioredox"/>
</dbReference>
<sequence>MDWYSAAGTTFGAEFDAAPGEGFAVNVFLRDGQRVFRTWHTAGRGTEQLGHSFSLLDILPWGRQEEWQDVPDGWPQRPTYSGWAGSADIARLYGEA</sequence>